<dbReference type="Proteomes" id="UP000251577">
    <property type="component" value="Unassembled WGS sequence"/>
</dbReference>
<dbReference type="GO" id="GO:0004519">
    <property type="term" value="F:endonuclease activity"/>
    <property type="evidence" value="ECO:0007669"/>
    <property type="project" value="UniProtKB-KW"/>
</dbReference>
<dbReference type="CDD" id="cd00085">
    <property type="entry name" value="HNHc"/>
    <property type="match status" value="1"/>
</dbReference>
<feature type="region of interest" description="Disordered" evidence="1">
    <location>
        <begin position="99"/>
        <end position="119"/>
    </location>
</feature>
<keyword evidence="3" id="KW-0255">Endonuclease</keyword>
<keyword evidence="3" id="KW-0540">Nuclease</keyword>
<reference evidence="3 4" key="1">
    <citation type="journal article" date="2018" name="Syst. Appl. Microbiol.">
        <title>Corynebacterium heidelbergense sp. nov., isolated from the preen glands of Egyptian geese (Alopochen aegyptiacus).</title>
        <authorList>
            <person name="Braun M.S."/>
            <person name="Wang E."/>
            <person name="Zimmermann S."/>
            <person name="Wink M."/>
        </authorList>
    </citation>
    <scope>NUCLEOTIDE SEQUENCE [LARGE SCALE GENOMIC DNA]</scope>
    <source>
        <strain evidence="3 4">647</strain>
    </source>
</reference>
<protein>
    <submittedName>
        <fullName evidence="3">HNH endonuclease</fullName>
    </submittedName>
</protein>
<feature type="domain" description="HNH nuclease" evidence="2">
    <location>
        <begin position="226"/>
        <end position="283"/>
    </location>
</feature>
<gene>
    <name evidence="3" type="ORF">DLJ54_03800</name>
</gene>
<keyword evidence="4" id="KW-1185">Reference proteome</keyword>
<proteinExistence type="predicted"/>
<evidence type="ECO:0000313" key="3">
    <source>
        <dbReference type="EMBL" id="RAV32325.1"/>
    </source>
</evidence>
<dbReference type="InterPro" id="IPR003615">
    <property type="entry name" value="HNH_nuc"/>
</dbReference>
<accession>A0A364V6P8</accession>
<name>A0A364V6P8_9CORY</name>
<evidence type="ECO:0000256" key="1">
    <source>
        <dbReference type="SAM" id="MobiDB-lite"/>
    </source>
</evidence>
<dbReference type="SMART" id="SM00507">
    <property type="entry name" value="HNHc"/>
    <property type="match status" value="1"/>
</dbReference>
<dbReference type="EMBL" id="QHCV01000027">
    <property type="protein sequence ID" value="RAV32325.1"/>
    <property type="molecule type" value="Genomic_DNA"/>
</dbReference>
<dbReference type="AlphaFoldDB" id="A0A364V6P8"/>
<organism evidence="3 4">
    <name type="scientific">Corynebacterium heidelbergense</name>
    <dbReference type="NCBI Taxonomy" id="2055947"/>
    <lineage>
        <taxon>Bacteria</taxon>
        <taxon>Bacillati</taxon>
        <taxon>Actinomycetota</taxon>
        <taxon>Actinomycetes</taxon>
        <taxon>Mycobacteriales</taxon>
        <taxon>Corynebacteriaceae</taxon>
        <taxon>Corynebacterium</taxon>
    </lineage>
</organism>
<keyword evidence="3" id="KW-0378">Hydrolase</keyword>
<comment type="caution">
    <text evidence="3">The sequence shown here is derived from an EMBL/GenBank/DDBJ whole genome shotgun (WGS) entry which is preliminary data.</text>
</comment>
<sequence>MTTRIAARLGISHSAALMYCDIGTMLAAYPKTGAMLESGAFSLAHLNTIAGDLVAVSPELRAKVDPAVVRALSPTIADQAVPGPRTIHRRLQRLLAHYDPPARPTDSDELPPEPPKTQLEIDSRNADYTTFHLTLGKMDALELTRAIDSAAAAQECSRAQALLALVRGEASADVTLNLYANAADLSSITGAGTRLEPAAAVRWLSRVTHLRFPGADSTKGYTPTPGIRAAVMGRDGTCRFPGCGVEAEDCQLDHIARYNHENPREGGPTNTANLHCLCSTHHRVKTAGQWDVSMGADGRQRWTSVGDGHSVTTEPNGVLRRLTFAQRASRRTKVINERNILLDAYRQHLRSASAAPNRQDTGEEPPF</sequence>
<evidence type="ECO:0000313" key="4">
    <source>
        <dbReference type="Proteomes" id="UP000251577"/>
    </source>
</evidence>
<evidence type="ECO:0000259" key="2">
    <source>
        <dbReference type="SMART" id="SM00507"/>
    </source>
</evidence>